<dbReference type="EMBL" id="JADYXP020000004">
    <property type="protein sequence ID" value="KAL0126037.1"/>
    <property type="molecule type" value="Genomic_DNA"/>
</dbReference>
<organism evidence="2 3">
    <name type="scientific">Cardiocondyla obscurior</name>
    <dbReference type="NCBI Taxonomy" id="286306"/>
    <lineage>
        <taxon>Eukaryota</taxon>
        <taxon>Metazoa</taxon>
        <taxon>Ecdysozoa</taxon>
        <taxon>Arthropoda</taxon>
        <taxon>Hexapoda</taxon>
        <taxon>Insecta</taxon>
        <taxon>Pterygota</taxon>
        <taxon>Neoptera</taxon>
        <taxon>Endopterygota</taxon>
        <taxon>Hymenoptera</taxon>
        <taxon>Apocrita</taxon>
        <taxon>Aculeata</taxon>
        <taxon>Formicoidea</taxon>
        <taxon>Formicidae</taxon>
        <taxon>Myrmicinae</taxon>
        <taxon>Cardiocondyla</taxon>
    </lineage>
</organism>
<evidence type="ECO:0000313" key="3">
    <source>
        <dbReference type="Proteomes" id="UP001430953"/>
    </source>
</evidence>
<comment type="caution">
    <text evidence="2">The sequence shown here is derived from an EMBL/GenBank/DDBJ whole genome shotgun (WGS) entry which is preliminary data.</text>
</comment>
<evidence type="ECO:0000256" key="1">
    <source>
        <dbReference type="SAM" id="MobiDB-lite"/>
    </source>
</evidence>
<accession>A0AAW2GHZ4</accession>
<proteinExistence type="predicted"/>
<reference evidence="2 3" key="1">
    <citation type="submission" date="2023-03" db="EMBL/GenBank/DDBJ databases">
        <title>High recombination rates correlate with genetic variation in Cardiocondyla obscurior ants.</title>
        <authorList>
            <person name="Errbii M."/>
        </authorList>
    </citation>
    <scope>NUCLEOTIDE SEQUENCE [LARGE SCALE GENOMIC DNA]</scope>
    <source>
        <strain evidence="2">Alpha-2009</strain>
        <tissue evidence="2">Whole body</tissue>
    </source>
</reference>
<dbReference type="Proteomes" id="UP001430953">
    <property type="component" value="Unassembled WGS sequence"/>
</dbReference>
<evidence type="ECO:0000313" key="2">
    <source>
        <dbReference type="EMBL" id="KAL0126037.1"/>
    </source>
</evidence>
<name>A0AAW2GHZ4_9HYME</name>
<keyword evidence="3" id="KW-1185">Reference proteome</keyword>
<feature type="region of interest" description="Disordered" evidence="1">
    <location>
        <begin position="17"/>
        <end position="41"/>
    </location>
</feature>
<sequence>MEECACKEVGTCGRERASVAAAPRRAESTEPSRGEACCEPRAGGETAVADRDIARRDRSGISYNPTFRLPSRAIEGTTFLLPHRERRDGLSPFIGRAIGLAAARLRRRAIGTSRNRRERGRKKMGIEKFNPLAMAEPGYKEKKKKKIEVNQQRKNILRDNIFIKKEIDSESTEEFVNRKKGFATQGALYANLSATKTIISGFESGNQYAIDDDLLARDRNSSCSFYLAQSLLEDDRHSPLICLNSIQQARFVEQVCININAFTRCAFRGIFPRTFATCHYYNVYPSFCYCNLCTRRKKRVRGIITFFTRWKNAECCATWLFKY</sequence>
<feature type="compositionally biased region" description="Basic and acidic residues" evidence="1">
    <location>
        <begin position="24"/>
        <end position="38"/>
    </location>
</feature>
<dbReference type="AlphaFoldDB" id="A0AAW2GHZ4"/>
<gene>
    <name evidence="2" type="ORF">PUN28_004849</name>
</gene>
<protein>
    <submittedName>
        <fullName evidence="2">Uncharacterized protein</fullName>
    </submittedName>
</protein>